<protein>
    <submittedName>
        <fullName evidence="1">Uncharacterized protein</fullName>
    </submittedName>
</protein>
<dbReference type="EMBL" id="JACSPW010000003">
    <property type="protein sequence ID" value="MBD8032447.1"/>
    <property type="molecule type" value="Genomic_DNA"/>
</dbReference>
<evidence type="ECO:0000313" key="2">
    <source>
        <dbReference type="Proteomes" id="UP000600565"/>
    </source>
</evidence>
<name>A0ABR8XKI3_9BACL</name>
<proteinExistence type="predicted"/>
<dbReference type="RefSeq" id="WP_191703043.1">
    <property type="nucleotide sequence ID" value="NZ_JACSPW010000003.1"/>
</dbReference>
<sequence length="170" mass="20097">MKKWIFLIAFFVFGGVIFSIWSEQNKVNYIGGILNNISSVDLIIVKDSETDKQIFEYTQNDDFFNDMVNIYDPPFFELKKSEKKLLNKESTYVIEYLNDNTIRYKVNIYKIEDSTEVFVDKEFATEIKEFDYIFSPESTNHSYVFVTEKYHNLLGLNDGLKQIIDEILNL</sequence>
<dbReference type="Proteomes" id="UP000600565">
    <property type="component" value="Unassembled WGS sequence"/>
</dbReference>
<gene>
    <name evidence="1" type="ORF">H9632_05150</name>
</gene>
<accession>A0ABR8XKI3</accession>
<evidence type="ECO:0000313" key="1">
    <source>
        <dbReference type="EMBL" id="MBD8032447.1"/>
    </source>
</evidence>
<reference evidence="1 2" key="1">
    <citation type="submission" date="2020-08" db="EMBL/GenBank/DDBJ databases">
        <title>A Genomic Blueprint of the Chicken Gut Microbiome.</title>
        <authorList>
            <person name="Gilroy R."/>
            <person name="Ravi A."/>
            <person name="Getino M."/>
            <person name="Pursley I."/>
            <person name="Horton D.L."/>
            <person name="Alikhan N.-F."/>
            <person name="Baker D."/>
            <person name="Gharbi K."/>
            <person name="Hall N."/>
            <person name="Watson M."/>
            <person name="Adriaenssens E.M."/>
            <person name="Foster-Nyarko E."/>
            <person name="Jarju S."/>
            <person name="Secka A."/>
            <person name="Antonio M."/>
            <person name="Oren A."/>
            <person name="Chaudhuri R."/>
            <person name="La Ragione R.M."/>
            <person name="Hildebrand F."/>
            <person name="Pallen M.J."/>
        </authorList>
    </citation>
    <scope>NUCLEOTIDE SEQUENCE [LARGE SCALE GENOMIC DNA]</scope>
    <source>
        <strain evidence="1 2">Sa1YVA6</strain>
    </source>
</reference>
<keyword evidence="2" id="KW-1185">Reference proteome</keyword>
<comment type="caution">
    <text evidence="1">The sequence shown here is derived from an EMBL/GenBank/DDBJ whole genome shotgun (WGS) entry which is preliminary data.</text>
</comment>
<organism evidence="1 2">
    <name type="scientific">Solibacillus merdavium</name>
    <dbReference type="NCBI Taxonomy" id="2762218"/>
    <lineage>
        <taxon>Bacteria</taxon>
        <taxon>Bacillati</taxon>
        <taxon>Bacillota</taxon>
        <taxon>Bacilli</taxon>
        <taxon>Bacillales</taxon>
        <taxon>Caryophanaceae</taxon>
        <taxon>Solibacillus</taxon>
    </lineage>
</organism>